<dbReference type="AlphaFoldDB" id="A0A1I7AFV2"/>
<dbReference type="EMBL" id="FPAQ01000017">
    <property type="protein sequence ID" value="SFT73755.1"/>
    <property type="molecule type" value="Genomic_DNA"/>
</dbReference>
<proteinExistence type="predicted"/>
<reference evidence="2 3" key="1">
    <citation type="submission" date="2016-10" db="EMBL/GenBank/DDBJ databases">
        <authorList>
            <person name="de Groot N.N."/>
        </authorList>
    </citation>
    <scope>NUCLEOTIDE SEQUENCE [LARGE SCALE GENOMIC DNA]</scope>
    <source>
        <strain evidence="2 3">CGMCC 1.6493</strain>
    </source>
</reference>
<evidence type="ECO:0000313" key="3">
    <source>
        <dbReference type="Proteomes" id="UP000199594"/>
    </source>
</evidence>
<dbReference type="RefSeq" id="WP_089849435.1">
    <property type="nucleotide sequence ID" value="NZ_FPAQ01000017.1"/>
</dbReference>
<sequence length="66" mass="6985">MKTTEKVSLIAAASGVAAGIGTWWLLPEAHWGVYVLAGLLVMGGAYTGIIQQIATDRIADRDVSNR</sequence>
<feature type="transmembrane region" description="Helical" evidence="1">
    <location>
        <begin position="31"/>
        <end position="49"/>
    </location>
</feature>
<keyword evidence="1" id="KW-0472">Membrane</keyword>
<gene>
    <name evidence="2" type="ORF">SAMN04487956_11745</name>
</gene>
<protein>
    <submittedName>
        <fullName evidence="2">Uncharacterized protein</fullName>
    </submittedName>
</protein>
<keyword evidence="1" id="KW-1133">Transmembrane helix</keyword>
<accession>A0A1I7AFV2</accession>
<keyword evidence="1" id="KW-0812">Transmembrane</keyword>
<evidence type="ECO:0000313" key="2">
    <source>
        <dbReference type="EMBL" id="SFT73755.1"/>
    </source>
</evidence>
<feature type="transmembrane region" description="Helical" evidence="1">
    <location>
        <begin position="7"/>
        <end position="25"/>
    </location>
</feature>
<evidence type="ECO:0000256" key="1">
    <source>
        <dbReference type="SAM" id="Phobius"/>
    </source>
</evidence>
<dbReference type="Proteomes" id="UP000199594">
    <property type="component" value="Unassembled WGS sequence"/>
</dbReference>
<name>A0A1I7AFV2_9GAMM</name>
<dbReference type="OrthoDB" id="9992593at2"/>
<organism evidence="2 3">
    <name type="scientific">Halomonas saccharevitans</name>
    <dbReference type="NCBI Taxonomy" id="416872"/>
    <lineage>
        <taxon>Bacteria</taxon>
        <taxon>Pseudomonadati</taxon>
        <taxon>Pseudomonadota</taxon>
        <taxon>Gammaproteobacteria</taxon>
        <taxon>Oceanospirillales</taxon>
        <taxon>Halomonadaceae</taxon>
        <taxon>Halomonas</taxon>
    </lineage>
</organism>